<sequence length="202" mass="23251">MTTSVPYELIIVDGGSTDQTVSLAKQYGQVYQLFNANRGAQLSYGVTKSSGEILWFLHSDSVIESTKDLLAIIEKCFSDSIYSAAFFKLKFDSAEFFYRYLAETSTLRALFLGLIFGDQGLVTTQKNYEKAGGFEPVPLMEDWRFSRRLRKIGKFKLLPFTIQTSSRRFRKGKLQTHLKMHQIKLLYLFGVSPKKLAERYYR</sequence>
<keyword evidence="5" id="KW-0125">Carotenoid biosynthesis</keyword>
<dbReference type="GO" id="GO:0005886">
    <property type="term" value="C:plasma membrane"/>
    <property type="evidence" value="ECO:0007669"/>
    <property type="project" value="UniProtKB-SubCell"/>
</dbReference>
<dbReference type="InterPro" id="IPR026461">
    <property type="entry name" value="Trfase_2_rSAM/seldom_assoc"/>
</dbReference>
<keyword evidence="2" id="KW-1003">Cell membrane</keyword>
<reference evidence="12 13" key="1">
    <citation type="submission" date="2014-12" db="EMBL/GenBank/DDBJ databases">
        <title>Draft genome sequences of 29 type strains of Enterococci.</title>
        <authorList>
            <person name="Zhong Z."/>
            <person name="Sun Z."/>
            <person name="Liu W."/>
            <person name="Zhang W."/>
            <person name="Zhang H."/>
        </authorList>
    </citation>
    <scope>NUCLEOTIDE SEQUENCE [LARGE SCALE GENOMIC DNA]</scope>
    <source>
        <strain evidence="12 13">DSM 17122</strain>
    </source>
</reference>
<accession>A0A1L8TQE6</accession>
<keyword evidence="4 12" id="KW-0808">Transferase</keyword>
<evidence type="ECO:0000313" key="13">
    <source>
        <dbReference type="Proteomes" id="UP000182077"/>
    </source>
</evidence>
<dbReference type="PANTHER" id="PTHR43646">
    <property type="entry name" value="GLYCOSYLTRANSFERASE"/>
    <property type="match status" value="1"/>
</dbReference>
<comment type="function">
    <text evidence="7">Catalyzes the glycosylation of 4,4'-diaponeurosporenoate, i.e. the esterification of glucose at the C1'' position with the carboxyl group of 4,4'-diaponeurosporenic acid, to form glycosyl-4,4'-diaponeurosporenoate. This is a step in the biosynthesis of staphyloxanthin, an orange pigment present in most staphylococci strains.</text>
</comment>
<comment type="pathway">
    <text evidence="8">Carotenoid biosynthesis; staphyloxanthin biosynthesis; staphyloxanthin from farnesyl diphosphate: step 4/5.</text>
</comment>
<protein>
    <recommendedName>
        <fullName evidence="10">4,4'-diaponeurosporenoate glycosyltransferase</fullName>
    </recommendedName>
</protein>
<dbReference type="AlphaFoldDB" id="A0A1L8TQE6"/>
<feature type="domain" description="Glycosyltransferase 2-like" evidence="11">
    <location>
        <begin position="6"/>
        <end position="75"/>
    </location>
</feature>
<comment type="caution">
    <text evidence="12">The sequence shown here is derived from an EMBL/GenBank/DDBJ whole genome shotgun (WGS) entry which is preliminary data.</text>
</comment>
<dbReference type="Proteomes" id="UP000182077">
    <property type="component" value="Unassembled WGS sequence"/>
</dbReference>
<proteinExistence type="inferred from homology"/>
<evidence type="ECO:0000256" key="4">
    <source>
        <dbReference type="ARBA" id="ARBA00022679"/>
    </source>
</evidence>
<dbReference type="PANTHER" id="PTHR43646:SF2">
    <property type="entry name" value="GLYCOSYLTRANSFERASE 2-LIKE DOMAIN-CONTAINING PROTEIN"/>
    <property type="match status" value="1"/>
</dbReference>
<evidence type="ECO:0000256" key="3">
    <source>
        <dbReference type="ARBA" id="ARBA00022676"/>
    </source>
</evidence>
<keyword evidence="6" id="KW-0472">Membrane</keyword>
<comment type="subcellular location">
    <subcellularLocation>
        <location evidence="1">Cell membrane</location>
    </subcellularLocation>
</comment>
<dbReference type="GO" id="GO:0016117">
    <property type="term" value="P:carotenoid biosynthetic process"/>
    <property type="evidence" value="ECO:0007669"/>
    <property type="project" value="UniProtKB-KW"/>
</dbReference>
<dbReference type="EMBL" id="JXKQ01000002">
    <property type="protein sequence ID" value="OJG46545.1"/>
    <property type="molecule type" value="Genomic_DNA"/>
</dbReference>
<evidence type="ECO:0000256" key="2">
    <source>
        <dbReference type="ARBA" id="ARBA00022475"/>
    </source>
</evidence>
<evidence type="ECO:0000259" key="11">
    <source>
        <dbReference type="Pfam" id="PF00535"/>
    </source>
</evidence>
<comment type="similarity">
    <text evidence="9">Belongs to the glycosyltransferase 2 family. CrtQ subfamily.</text>
</comment>
<dbReference type="STRING" id="249189.RV04_GL000973"/>
<evidence type="ECO:0000256" key="6">
    <source>
        <dbReference type="ARBA" id="ARBA00023136"/>
    </source>
</evidence>
<evidence type="ECO:0000256" key="9">
    <source>
        <dbReference type="ARBA" id="ARBA00038120"/>
    </source>
</evidence>
<evidence type="ECO:0000256" key="5">
    <source>
        <dbReference type="ARBA" id="ARBA00022746"/>
    </source>
</evidence>
<keyword evidence="13" id="KW-1185">Reference proteome</keyword>
<dbReference type="SUPFAM" id="SSF53448">
    <property type="entry name" value="Nucleotide-diphospho-sugar transferases"/>
    <property type="match status" value="1"/>
</dbReference>
<name>A0A1L8TQE6_9ENTE</name>
<evidence type="ECO:0000256" key="10">
    <source>
        <dbReference type="ARBA" id="ARBA00040345"/>
    </source>
</evidence>
<dbReference type="GO" id="GO:0016757">
    <property type="term" value="F:glycosyltransferase activity"/>
    <property type="evidence" value="ECO:0007669"/>
    <property type="project" value="UniProtKB-KW"/>
</dbReference>
<dbReference type="Pfam" id="PF00535">
    <property type="entry name" value="Glycos_transf_2"/>
    <property type="match status" value="1"/>
</dbReference>
<evidence type="ECO:0000256" key="8">
    <source>
        <dbReference type="ARBA" id="ARBA00037904"/>
    </source>
</evidence>
<organism evidence="12 13">
    <name type="scientific">Enterococcus hermanniensis</name>
    <dbReference type="NCBI Taxonomy" id="249189"/>
    <lineage>
        <taxon>Bacteria</taxon>
        <taxon>Bacillati</taxon>
        <taxon>Bacillota</taxon>
        <taxon>Bacilli</taxon>
        <taxon>Lactobacillales</taxon>
        <taxon>Enterococcaceae</taxon>
        <taxon>Enterococcus</taxon>
    </lineage>
</organism>
<gene>
    <name evidence="12" type="ORF">RV04_GL000973</name>
</gene>
<keyword evidence="3" id="KW-0328">Glycosyltransferase</keyword>
<dbReference type="NCBIfam" id="TIGR04283">
    <property type="entry name" value="glyco_like_mftF"/>
    <property type="match status" value="1"/>
</dbReference>
<dbReference type="InterPro" id="IPR001173">
    <property type="entry name" value="Glyco_trans_2-like"/>
</dbReference>
<evidence type="ECO:0000256" key="7">
    <source>
        <dbReference type="ARBA" id="ARBA00037281"/>
    </source>
</evidence>
<dbReference type="Gene3D" id="3.90.550.10">
    <property type="entry name" value="Spore Coat Polysaccharide Biosynthesis Protein SpsA, Chain A"/>
    <property type="match status" value="1"/>
</dbReference>
<dbReference type="InterPro" id="IPR029044">
    <property type="entry name" value="Nucleotide-diphossugar_trans"/>
</dbReference>
<evidence type="ECO:0000313" key="12">
    <source>
        <dbReference type="EMBL" id="OJG46545.1"/>
    </source>
</evidence>
<evidence type="ECO:0000256" key="1">
    <source>
        <dbReference type="ARBA" id="ARBA00004236"/>
    </source>
</evidence>